<protein>
    <submittedName>
        <fullName evidence="2">Uncharacterized protein</fullName>
    </submittedName>
</protein>
<dbReference type="EMBL" id="MU805966">
    <property type="protein sequence ID" value="KAJ3843849.1"/>
    <property type="molecule type" value="Genomic_DNA"/>
</dbReference>
<keyword evidence="3" id="KW-1185">Reference proteome</keyword>
<evidence type="ECO:0000256" key="1">
    <source>
        <dbReference type="SAM" id="SignalP"/>
    </source>
</evidence>
<comment type="caution">
    <text evidence="2">The sequence shown here is derived from an EMBL/GenBank/DDBJ whole genome shotgun (WGS) entry which is preliminary data.</text>
</comment>
<dbReference type="AlphaFoldDB" id="A0AA38PJ20"/>
<feature type="signal peptide" evidence="1">
    <location>
        <begin position="1"/>
        <end position="23"/>
    </location>
</feature>
<evidence type="ECO:0000313" key="3">
    <source>
        <dbReference type="Proteomes" id="UP001163846"/>
    </source>
</evidence>
<keyword evidence="1" id="KW-0732">Signal</keyword>
<gene>
    <name evidence="2" type="ORF">F5878DRAFT_603705</name>
</gene>
<sequence length="226" mass="25115">MRLNAAVFLACNILAPVAIHVSSTPVPTPTISLNALSSSTTHQTGEAHKPSGQQGREVVHFSFCTEEEKTTCQHAPEDSSFEAMMVQIVHTCVAAYTRSKLGKAVRMVARDHFPVAYQNTIKEFLVVFFENALGIEGEGVAFIGFPKRHNSDRDFKLSLYEGTWKAAEKKFVGSTVAKVYDFRVHNDRLMENLYSTLDSYESKPRNLPSVPSKEAGLLERISCPFL</sequence>
<feature type="chain" id="PRO_5041331615" evidence="1">
    <location>
        <begin position="24"/>
        <end position="226"/>
    </location>
</feature>
<organism evidence="2 3">
    <name type="scientific">Lentinula raphanica</name>
    <dbReference type="NCBI Taxonomy" id="153919"/>
    <lineage>
        <taxon>Eukaryota</taxon>
        <taxon>Fungi</taxon>
        <taxon>Dikarya</taxon>
        <taxon>Basidiomycota</taxon>
        <taxon>Agaricomycotina</taxon>
        <taxon>Agaricomycetes</taxon>
        <taxon>Agaricomycetidae</taxon>
        <taxon>Agaricales</taxon>
        <taxon>Marasmiineae</taxon>
        <taxon>Omphalotaceae</taxon>
        <taxon>Lentinula</taxon>
    </lineage>
</organism>
<reference evidence="2" key="1">
    <citation type="submission" date="2022-08" db="EMBL/GenBank/DDBJ databases">
        <authorList>
            <consortium name="DOE Joint Genome Institute"/>
            <person name="Min B."/>
            <person name="Riley R."/>
            <person name="Sierra-Patev S."/>
            <person name="Naranjo-Ortiz M."/>
            <person name="Looney B."/>
            <person name="Konkel Z."/>
            <person name="Slot J.C."/>
            <person name="Sakamoto Y."/>
            <person name="Steenwyk J.L."/>
            <person name="Rokas A."/>
            <person name="Carro J."/>
            <person name="Camarero S."/>
            <person name="Ferreira P."/>
            <person name="Molpeceres G."/>
            <person name="Ruiz-Duenas F.J."/>
            <person name="Serrano A."/>
            <person name="Henrissat B."/>
            <person name="Drula E."/>
            <person name="Hughes K.W."/>
            <person name="Mata J.L."/>
            <person name="Ishikawa N.K."/>
            <person name="Vargas-Isla R."/>
            <person name="Ushijima S."/>
            <person name="Smith C.A."/>
            <person name="Ahrendt S."/>
            <person name="Andreopoulos W."/>
            <person name="He G."/>
            <person name="Labutti K."/>
            <person name="Lipzen A."/>
            <person name="Ng V."/>
            <person name="Sandor L."/>
            <person name="Barry K."/>
            <person name="Martinez A.T."/>
            <person name="Xiao Y."/>
            <person name="Gibbons J.G."/>
            <person name="Terashima K."/>
            <person name="Hibbett D.S."/>
            <person name="Grigoriev I.V."/>
        </authorList>
    </citation>
    <scope>NUCLEOTIDE SEQUENCE</scope>
    <source>
        <strain evidence="2">TFB9207</strain>
    </source>
</reference>
<evidence type="ECO:0000313" key="2">
    <source>
        <dbReference type="EMBL" id="KAJ3843849.1"/>
    </source>
</evidence>
<proteinExistence type="predicted"/>
<name>A0AA38PJ20_9AGAR</name>
<accession>A0AA38PJ20</accession>
<dbReference type="Proteomes" id="UP001163846">
    <property type="component" value="Unassembled WGS sequence"/>
</dbReference>